<dbReference type="Proteomes" id="UP001516023">
    <property type="component" value="Unassembled WGS sequence"/>
</dbReference>
<evidence type="ECO:0000313" key="2">
    <source>
        <dbReference type="EMBL" id="KAL3792058.1"/>
    </source>
</evidence>
<evidence type="ECO:0000313" key="3">
    <source>
        <dbReference type="Proteomes" id="UP001516023"/>
    </source>
</evidence>
<keyword evidence="3" id="KW-1185">Reference proteome</keyword>
<dbReference type="EMBL" id="JABMIG020000106">
    <property type="protein sequence ID" value="KAL3792058.1"/>
    <property type="molecule type" value="Genomic_DNA"/>
</dbReference>
<protein>
    <recommendedName>
        <fullName evidence="4">SAM-dependent MTase RsmB/NOP-type domain-containing protein</fullName>
    </recommendedName>
</protein>
<evidence type="ECO:0000256" key="1">
    <source>
        <dbReference type="SAM" id="MobiDB-lite"/>
    </source>
</evidence>
<dbReference type="AlphaFoldDB" id="A0ABD3PVN5"/>
<proteinExistence type="predicted"/>
<dbReference type="Gene3D" id="3.40.50.150">
    <property type="entry name" value="Vaccinia Virus protein VP39"/>
    <property type="match status" value="1"/>
</dbReference>
<dbReference type="InterPro" id="IPR029063">
    <property type="entry name" value="SAM-dependent_MTases_sf"/>
</dbReference>
<name>A0ABD3PVN5_9STRA</name>
<dbReference type="PANTHER" id="PTHR36112">
    <property type="entry name" value="RIBOSOMAL RNA SMALL SUBUNIT METHYLTRANSFERASE J"/>
    <property type="match status" value="1"/>
</dbReference>
<gene>
    <name evidence="2" type="ORF">HJC23_011223</name>
</gene>
<sequence length="438" mass="49461">MQRRMARAILIAGAALRFRYVNQYAFSFELQSMLPNHPPGKRSIREISSGLYCQRQPTSDSRRVAILLPSDSNLPWYEEAISHLQRIEVRLELPIFSPRDPSHYNNHDGSSHDNDEVAPFDYSHLLTAVPYPGNTYALAIHNNSPQSTSSKRKRKPQQPSKTKLDPLFVDLCPPSDTRLGYRMNQMDSSGAGGEELLLKALGLKKMITDRQLDRNQEPLVIYDLTAGLARDSLIILNAFVGNGHGGTPESLPLRLHMIERDRIVASLVLDAMRRLRLVAQLNDTPDTRGMRATNAQRLLQCLTMEEGDAIEILERSSSGPCEENRSVLFPPDVCYLDPMFPPRKKKASAVKKDMSMLHSLLGTAEMKKSDTLEESYRIKEERDLLRAAYNSARSRVVVKRPIAAPPLGYLTTHDIDKNVIKPSYDIRGSVNRWDVYVV</sequence>
<dbReference type="SUPFAM" id="SSF53335">
    <property type="entry name" value="S-adenosyl-L-methionine-dependent methyltransferases"/>
    <property type="match status" value="1"/>
</dbReference>
<accession>A0ABD3PVN5</accession>
<comment type="caution">
    <text evidence="2">The sequence shown here is derived from an EMBL/GenBank/DDBJ whole genome shotgun (WGS) entry which is preliminary data.</text>
</comment>
<dbReference type="Pfam" id="PF04445">
    <property type="entry name" value="SAM_MT"/>
    <property type="match status" value="1"/>
</dbReference>
<dbReference type="InterPro" id="IPR007536">
    <property type="entry name" value="16SrRNA_methylTrfase_J"/>
</dbReference>
<organism evidence="2 3">
    <name type="scientific">Cyclotella cryptica</name>
    <dbReference type="NCBI Taxonomy" id="29204"/>
    <lineage>
        <taxon>Eukaryota</taxon>
        <taxon>Sar</taxon>
        <taxon>Stramenopiles</taxon>
        <taxon>Ochrophyta</taxon>
        <taxon>Bacillariophyta</taxon>
        <taxon>Coscinodiscophyceae</taxon>
        <taxon>Thalassiosirophycidae</taxon>
        <taxon>Stephanodiscales</taxon>
        <taxon>Stephanodiscaceae</taxon>
        <taxon>Cyclotella</taxon>
    </lineage>
</organism>
<reference evidence="2 3" key="1">
    <citation type="journal article" date="2020" name="G3 (Bethesda)">
        <title>Improved Reference Genome for Cyclotella cryptica CCMP332, a Model for Cell Wall Morphogenesis, Salinity Adaptation, and Lipid Production in Diatoms (Bacillariophyta).</title>
        <authorList>
            <person name="Roberts W.R."/>
            <person name="Downey K.M."/>
            <person name="Ruck E.C."/>
            <person name="Traller J.C."/>
            <person name="Alverson A.J."/>
        </authorList>
    </citation>
    <scope>NUCLEOTIDE SEQUENCE [LARGE SCALE GENOMIC DNA]</scope>
    <source>
        <strain evidence="2 3">CCMP332</strain>
    </source>
</reference>
<feature type="region of interest" description="Disordered" evidence="1">
    <location>
        <begin position="137"/>
        <end position="167"/>
    </location>
</feature>
<dbReference type="PANTHER" id="PTHR36112:SF1">
    <property type="entry name" value="RIBOSOMAL RNA SMALL SUBUNIT METHYLTRANSFERASE J"/>
    <property type="match status" value="1"/>
</dbReference>
<evidence type="ECO:0008006" key="4">
    <source>
        <dbReference type="Google" id="ProtNLM"/>
    </source>
</evidence>